<dbReference type="HOGENOM" id="CLU_1897564_0_0_1"/>
<keyword evidence="3" id="KW-1185">Reference proteome</keyword>
<evidence type="ECO:0000313" key="2">
    <source>
        <dbReference type="EMBL" id="KEY75049.1"/>
    </source>
</evidence>
<sequence>MALFIWDWDAQYGESGPEGLRSGSGDTEQGSNWNEDRDVEDRGTDVFVFTASRPEDAQSQEYDANDLDRHVSLEVQLEGFYHGICHNGSYGQIPKLRIKRWLPGMCFFKGCPRLPVIFPWPSNLKVIGLCLNKG</sequence>
<gene>
    <name evidence="2" type="ORF">S7711_09656</name>
</gene>
<organism evidence="2 3">
    <name type="scientific">Stachybotrys chartarum (strain CBS 109288 / IBT 7711)</name>
    <name type="common">Toxic black mold</name>
    <name type="synonym">Stilbospora chartarum</name>
    <dbReference type="NCBI Taxonomy" id="1280523"/>
    <lineage>
        <taxon>Eukaryota</taxon>
        <taxon>Fungi</taxon>
        <taxon>Dikarya</taxon>
        <taxon>Ascomycota</taxon>
        <taxon>Pezizomycotina</taxon>
        <taxon>Sordariomycetes</taxon>
        <taxon>Hypocreomycetidae</taxon>
        <taxon>Hypocreales</taxon>
        <taxon>Stachybotryaceae</taxon>
        <taxon>Stachybotrys</taxon>
    </lineage>
</organism>
<dbReference type="AlphaFoldDB" id="A0A084BBX0"/>
<protein>
    <submittedName>
        <fullName evidence="2">Uncharacterized protein</fullName>
    </submittedName>
</protein>
<evidence type="ECO:0000256" key="1">
    <source>
        <dbReference type="SAM" id="MobiDB-lite"/>
    </source>
</evidence>
<reference evidence="2 3" key="1">
    <citation type="journal article" date="2014" name="BMC Genomics">
        <title>Comparative genome sequencing reveals chemotype-specific gene clusters in the toxigenic black mold Stachybotrys.</title>
        <authorList>
            <person name="Semeiks J."/>
            <person name="Borek D."/>
            <person name="Otwinowski Z."/>
            <person name="Grishin N.V."/>
        </authorList>
    </citation>
    <scope>NUCLEOTIDE SEQUENCE [LARGE SCALE GENOMIC DNA]</scope>
    <source>
        <strain evidence="3">CBS 109288 / IBT 7711</strain>
    </source>
</reference>
<dbReference type="EMBL" id="KL647401">
    <property type="protein sequence ID" value="KEY75049.1"/>
    <property type="molecule type" value="Genomic_DNA"/>
</dbReference>
<dbReference type="Proteomes" id="UP000028045">
    <property type="component" value="Unassembled WGS sequence"/>
</dbReference>
<evidence type="ECO:0000313" key="3">
    <source>
        <dbReference type="Proteomes" id="UP000028045"/>
    </source>
</evidence>
<feature type="region of interest" description="Disordered" evidence="1">
    <location>
        <begin position="12"/>
        <end position="39"/>
    </location>
</feature>
<accession>A0A084BBX0</accession>
<name>A0A084BBX0_STACB</name>
<feature type="compositionally biased region" description="Polar residues" evidence="1">
    <location>
        <begin position="24"/>
        <end position="33"/>
    </location>
</feature>
<proteinExistence type="predicted"/>